<keyword evidence="3" id="KW-1185">Reference proteome</keyword>
<feature type="region of interest" description="Disordered" evidence="1">
    <location>
        <begin position="1168"/>
        <end position="1200"/>
    </location>
</feature>
<feature type="region of interest" description="Disordered" evidence="1">
    <location>
        <begin position="4467"/>
        <end position="4519"/>
    </location>
</feature>
<feature type="compositionally biased region" description="Basic and acidic residues" evidence="1">
    <location>
        <begin position="2737"/>
        <end position="2754"/>
    </location>
</feature>
<feature type="region of interest" description="Disordered" evidence="1">
    <location>
        <begin position="206"/>
        <end position="231"/>
    </location>
</feature>
<feature type="region of interest" description="Disordered" evidence="1">
    <location>
        <begin position="4152"/>
        <end position="4212"/>
    </location>
</feature>
<name>A0A1H8TV31_9ACTN</name>
<reference evidence="2 3" key="1">
    <citation type="submission" date="2016-10" db="EMBL/GenBank/DDBJ databases">
        <authorList>
            <person name="de Groot N.N."/>
        </authorList>
    </citation>
    <scope>NUCLEOTIDE SEQUENCE [LARGE SCALE GENOMIC DNA]</scope>
    <source>
        <strain evidence="2 3">CGMCC 4.2026</strain>
    </source>
</reference>
<feature type="compositionally biased region" description="Low complexity" evidence="1">
    <location>
        <begin position="413"/>
        <end position="453"/>
    </location>
</feature>
<feature type="compositionally biased region" description="Basic and acidic residues" evidence="1">
    <location>
        <begin position="2650"/>
        <end position="2668"/>
    </location>
</feature>
<accession>A0A1H8TV31</accession>
<feature type="compositionally biased region" description="Gly residues" evidence="1">
    <location>
        <begin position="2542"/>
        <end position="2554"/>
    </location>
</feature>
<dbReference type="EMBL" id="FODD01000058">
    <property type="protein sequence ID" value="SEO94278.1"/>
    <property type="molecule type" value="Genomic_DNA"/>
</dbReference>
<feature type="compositionally biased region" description="Pro residues" evidence="1">
    <location>
        <begin position="5538"/>
        <end position="5565"/>
    </location>
</feature>
<gene>
    <name evidence="2" type="ORF">SAMN05216267_105823</name>
</gene>
<feature type="compositionally biased region" description="Polar residues" evidence="1">
    <location>
        <begin position="89"/>
        <end position="105"/>
    </location>
</feature>
<proteinExistence type="predicted"/>
<feature type="compositionally biased region" description="Basic and acidic residues" evidence="1">
    <location>
        <begin position="49"/>
        <end position="65"/>
    </location>
</feature>
<feature type="compositionally biased region" description="Polar residues" evidence="1">
    <location>
        <begin position="4669"/>
        <end position="4679"/>
    </location>
</feature>
<feature type="compositionally biased region" description="Low complexity" evidence="1">
    <location>
        <begin position="2917"/>
        <end position="2951"/>
    </location>
</feature>
<feature type="compositionally biased region" description="Basic and acidic residues" evidence="1">
    <location>
        <begin position="752"/>
        <end position="770"/>
    </location>
</feature>
<feature type="compositionally biased region" description="Basic and acidic residues" evidence="1">
    <location>
        <begin position="2688"/>
        <end position="2697"/>
    </location>
</feature>
<feature type="region of interest" description="Disordered" evidence="1">
    <location>
        <begin position="907"/>
        <end position="953"/>
    </location>
</feature>
<feature type="compositionally biased region" description="Pro residues" evidence="1">
    <location>
        <begin position="689"/>
        <end position="698"/>
    </location>
</feature>
<dbReference type="Proteomes" id="UP000181951">
    <property type="component" value="Unassembled WGS sequence"/>
</dbReference>
<evidence type="ECO:0000313" key="3">
    <source>
        <dbReference type="Proteomes" id="UP000181951"/>
    </source>
</evidence>
<feature type="compositionally biased region" description="Basic and acidic residues" evidence="1">
    <location>
        <begin position="2706"/>
        <end position="2729"/>
    </location>
</feature>
<feature type="compositionally biased region" description="Basic and acidic residues" evidence="1">
    <location>
        <begin position="462"/>
        <end position="471"/>
    </location>
</feature>
<organism evidence="2 3">
    <name type="scientific">Actinacidiphila rubida</name>
    <dbReference type="NCBI Taxonomy" id="310780"/>
    <lineage>
        <taxon>Bacteria</taxon>
        <taxon>Bacillati</taxon>
        <taxon>Actinomycetota</taxon>
        <taxon>Actinomycetes</taxon>
        <taxon>Kitasatosporales</taxon>
        <taxon>Streptomycetaceae</taxon>
        <taxon>Actinacidiphila</taxon>
    </lineage>
</organism>
<feature type="compositionally biased region" description="Basic and acidic residues" evidence="1">
    <location>
        <begin position="222"/>
        <end position="231"/>
    </location>
</feature>
<dbReference type="STRING" id="310780.SAMN05216267_105823"/>
<feature type="compositionally biased region" description="Basic and acidic residues" evidence="1">
    <location>
        <begin position="933"/>
        <end position="950"/>
    </location>
</feature>
<sequence length="5848" mass="626919">QLAVGGATGIATTFTMDAINGNLGDALTNGLAATSGAIGGLYGGRRGGGPHDEPHLTDTDFKLPDLPDLNTPGPDNADDIFTTPLPLDPTQTGNGTWARTQWQQQNPPPAHGDTARGSKPTGVEDSSEAAVYRSWSADRVDLPTDVRNRAIITVASHESALDGHAVDPADVRRQLDRQANIEQVVSHVQTHFDHAYTAWASSAPPSAASAARGEAGASGKGAAEERTDPRTHVLTVPGAAQRVHRAAWQATEQQVRETAAGLPERAWDAPPETVLRQVDQAAAQNAPAVQRLLDRAGRDDVRQVDAVRTFERTVPQAGHATGADGRLTPVSRSHMRQEWVRQTVADHSEIFGDPTAPNPIRTSSEGSAQATATASARESATQTATQATGSDAVRTAGTRPQVATESGAAATDTRGTGEPPRTTTEPTHLAAQPAHAASAGAGAHQTEAAAAETPVPPVRPVRTADDRKPDPEAVWQQRLAERAAQLPAQVQVQLAKEAAVRHAVDGVHEAALGSWRQALPRLGDDFAETFGLDRHGAGISVERDAAHVMAVDAHRRIEEAAAGPDGGPAAPHRAAEAHSTLDTARHHTAVAVARAAAVDQAGQEARTLARRAPGGDAEHIQSVVDAHRERVGALFDTLFRPADPRFGPGADRSAFDVATTTWRIRRGELSLDLPADLAARPAAPDRTPATPPEPPPHTELPRQQTESTALPHDSAAPASRPQGGPTQAEPAPQRPRTEGSPAEEPAPAAQHTPHEVAPHRADQQGRHDPDPLGLEPRSPGAQRPRTDTASADTREDVPPPARDLAPDLSRQDEVPPPPIPPGGRSERWRTADERTLRDLRKEVNLFVQGLKWPHGAVDLDTVREYVDELPSHADQLNKRALAWHIARWIADPEHGLRALGDVRLNGGQEQQQNGRSSSSARPSRDIDTEDDPVVTRDLLHEPDPQRDAKSPEPVLEARAPWYVEHGMLGEVTVRHVDDWGRAQARAAARRIADAVPDAGLRRELVGPLTDLLAESATHTWVELLTHGRFLPLRDRLVWLRPVLDRTRPAEEAEGDPVRKYTVRFNSTSASSSRTRMATSAGDLAFFTAINMGSAAASAVVMGVPQVHAESATTATHGVKDNVITGRKVFVDDLVPFATDLRVRIFDNGTEVHPTAVETVDRGMVVEFPSAYSGPDEPRPTDGAELPAHNEDAAEETGGAAAPRVVRPRLAGEVLNALDVTPVLASLQRSLHRAGVGSRTTAGVLREAVGLLNETSARNRSRWWLTSGDVGNRIARGVNLPGLDGFRGHFRVRAHLDRLQLVGFGTAKTREDLGVGSAVTHGRGGRSAVTLTVLANTTGLVDPRAHQPDSGPIKGLAPLASAGATFSRKWESSVSSQSLAHTILNSEELQTRYRAGFRIEVEWSSSSHPGLGTVHSETSGELTVPWRDGSGPRELEQRVFGQVRTPALRELGPRVVAGPVAAQPHVRALLHAAGLPWHARVRPARLDRPVQNYAAQPLRSLKAGKAPANEPLALATRKGLGYAVAAALPGAELVEDQMRAAVRLFGGRGTQLASVDRQLATHFGRPALEGGLPDLMAGVTHTVAVGGRMVRLSVRAHLLDHRGTSSYPLTVNSRAAIGETFATHQDRSWSVQTSVGGAVRIGIGGLLRMQIGGLRVQGRAGFGRSEAFTEIAKTYRRMETVDSVDEHRYNVVYEVTASREGASQVSKWWIDRPEELLAQVVVAHQHVPAIPPTVEERSHAGGVSYRRAWPDAGEAHMSFERGSSGLYPAFLHAPELQRLALQVYASVHRLPGAWHAQEARWPQALMTALRPGDLAAFFGQLVESDGRVVALPDRDGWHTALTVRLRAHAPRALPKTEGEVEIEQYSQSVSRHAQESHRSLSGGVQFGLGPQLRFGSDSGNDAEVTGDGEHVGEGLPGGRLVVQLHGDLGWDSGHSEAVERGAIEVTRATYKDASAYRADPVFEVTVTRWRGRGAPQHESRVIRISDGMDILVPDRRREDVLPPEMLSDKRTDTRGETDTAPKIRIEAAPGTRQERKVIAPASTVGPLVRTPHVLRRPADQVRRDYLGSRLMRMAAHPEDLRADQVLPEIVRRLTARGILRAGEVGPSELYQSLQTSFRSEALKTQWGALTDSGVHRWFPFHGAETSLLSGFAGTSHYLWVNVEVVHMDPAYSHRPRPEVKLTLRGESVQETRSTDTSGSSWGFGINVAARGGEHAVDNDQQAHAGIDFVAGYTAHSSTGNTVLRKDVDIYRANTREGSEEFNHDLRYRISLGATTTMPEILGAPGRGLVTAAAAGAALFGHRDAVENAWYAHQPWTWRDDGRPTGDVPGEVRLLVPRHLTVALDAPPAEGDHADADPEPSTAVVPARVLPGVNPLSRPTLTPHWSAHGGATVPPGSTVPRTAPAARVEPTPARTAELLSELHPWDVPAAKAVQDWAKVVAVPSRKLPDITSPTATDVPVVRPDSKAGSAYHGATSHARLRAAISSLLGHAHTVDVAGRPVTVGLDLTAATRLHDDHDELFKARRYQQGDDDQEARSDRVRGWYAGGGPESGGGAGDDAVLARTPYETGREIEDEADGGVSATVEHNREATRPFRYYRFDATITLRAADGREMRIDVPDGLYAILPVTNGALHPDLTTHFPHLFTDPADTTDVEHPVEPRDETATTHTDADHFEEIHDDAQASEPEVEPQQDRRPAEELVSRHIADPSEAEAAHRDEEAPAERQVQHHDSELLPQPPVEQREAKADVKPVAEHPVEESVAPHTPEQHVVEEPVTRLRPAVEATEPRVAAPAELNTETDTGAHTRTGTRLDTEASLTARKPAGPIDLAELPTLPDSVLREAADILQQHVDVPFVIGDDAVSRAARAPYEQAADRVARALYGHGEEAAHAAAARALHEIPGARAAGHKRGIIAAGKKKRGTGQNTQQAPQQATATPGAGPSRTARTTAEPARRSTGPQPSGTAPGPQRHIEATTSSLPPAATLAVREAVAVQLAQRPPAHRNAVVSATVRLMQQAPAPAGLPLDGIIGSVDFALASGDELATHVLAHPYVVYAAAQQPQLYLMLEDAPALAPALDRHPAVLWQLTRATAAWHKAQGEATSQVLLRPDVLDGLEGDPELQEAVFNRSTLLLRNMNGDLGLIRHVMDITMDIITLADQVPEFAEAVISLGSTAVESLWQMGAESTLTAALLSRVYLGGSYTVDFHRLLFTDVGVRSVLRALPEQNQVALLTAETLNAVAANPGPLRALQSSPALTDVLETAPEIAERLLADPAAMDAAVANPAVYVALSYDAQRYTAVAPGELAQALAAETGPEQARQDRTPDLSGDDAARLPVLVLLRRLTDALPAVRTAVSGLHADQARQVLNNERMLRLLARNPMAVRQPHQLRQLLTLPVNLALPEDDGAALTIALAAARHEHVLDLYLTVGGRASHQPSVNILAATRQNFRNALLRFPAIGSIAHTDVRTLYSGVPLEALAFDPWLASALYRAPGLRTHLGGPDTPVRQALQVAGGALTMLMFRQYTLARELTRAQWEQVARNVTAEPRLLPRMFGVFGQLTTAHWSRLLTDDRMFPLLASRIDTPTVRGLLRLPGVLGAAVARPGFADAWQARPEEFDALATAMLQTTTDPNLPSPDPEQVRAAANAFAREVNATGQALITPDGFPLDPQRSATVARLVPHLQNGDTPEAVRQALADAGAPLPEEIVDRYRDLLAAEGPRQAALRRPHLAEHLLFAPDVLDLLRTRPSMLDLVERTPDVLRHLLRVTGLPGLLAHDDLAYSIFSLDAMQRENFTDSQVAVIRANPHYMAAFKQASYELIQDAHQPINRLAMQSPALSQAIAADPDVLQTFVRSPGLAHALGTAGEPVIRAVTAAPGRLEGAAEDPASVAVLAAVPRLADVLAARTDVAASAAQWRELVANAPLLQRLTEHPEVTERVLTPEALPVAQSAPAFVTALAHTPPEVHAQATAPTVLRLVAAHPELADDLADPVRGPGLRAALVGLRGLPDLLTGRPDLLATLRERPEVVEAVRANRALVDEAAEQSAAWTVAESHPELAAGLNARLRGALQRHPGAARAIAEHPGPLDPSVLPRALRRPGILPLMAARPDIAAAFLGRPALQYRALDDGDFTATLERAAAGAPDRLAALLAGGDNDALWSQAAGLSAPAPSAGQHLLPPGSPAREAQEAQPASPVSPAGPDTPLPPATPDARPTLPPEVVDLLAGPNGGEAAERIAANPELLPLLAAHPSLAEDVAEHPDRLGAYTARPFFESHLPDPEQLATDGGPAAEERLFGPAAFDRHFAAFLESVDVAPGDHYAAVRTAAAHTWRQVAGARQERLAERRAEQDARFAAFRAESAPTWQLSGRVHFAGRVRAEDFTPLQREVLDRAAWGEGVREPQGQRRVHLPLHAHLDSGSGGAAFFYTLSDDGRVDLVVFARSTARSGNDYRWTGSNRYVSGPPSIEDVANHPVLTASRALADRVRTASSEPVTSRNDTAGTSTGTSTSKSKAPLRPRRKAADPGEADGAASAERARDLARATRNYRGALDGARTAAPAAATRLLAAGHALEQQGAEPFGQAWESLPDTDRTAVQTLVTAALGDPARADAWSARDWGAVAVAHRSGGDTVAAAVTRHLAGEEAATAGDRAGTAGPRTGPTRGRLAGGRTDLAAPLREAQPAEGAESSTKGKSNTSRADDRGTFAAEDRDGAREYALPHDEDAAAEGRTGTRESAETRDEGISVTEHPARTRESTATRRDGTSDATEHRSPAGEFAPARTEDTAPAGHQARTSDAPPRTDGPRTVQDPFLTREFADAVAEQPALRHLPPERVAQAIEAYGRERAPEVAIGPETSSAERQEAEEFWHDVAEVARVGEAAARPHGNPRYTDPRVRERVAAQAIRERAHALAEAHHRTVGVTTGDERDMARYRELTGESPSLREDLKTWVDSALRAAGGSTRSASHEEIAAAWQRLPRSQRHLPLSQVARVLATALDGRGALRGGGGGIEAEFTEVLRLAPGKGRPRTHRAKTIARGDGFEVTVETKDFYRGPDGRLFRRWEDAARQTGKALQVTMAIPEFVAGVHRVLPGEDRIDDRAAFDALRRMEERFAALGPQRRYLAVEDVFRPEDGWEVTDLGQGAQIERRAVGDWHGAHVHYTLGVPVEGLRDFLEHVRDNTWRDESLGYLTRAHLTDGLSFGDELAARYAAWREYREGGLASWVLPPEEVAALLADDPVAAALRGYGALLHDQVAALAHAWVYQGLNKVNVAVLSRNSMSDVLAGMPAEARAFLADDARGAMAAMERRIRARLPEFDREYQQYLDIKAPASLLDVYAGEYGGPTIREYARLGLVDGSGTPIRQRDAFYTTDLPSLDVAAGNRARPLVVVEVRSYGERHVSADRAQAYYGRLKQSAVDAHARVRRSSSAAAGWAALRGQTAPAADRRTAAAVQHALQALAPAEQDGESRLIGRSHAIAIAAALPLLDGPEDAQADRFALSAALQSIRYTVSRSASLDPGRAETVVRALNAAVRALDSDRPAGAAPPVSTLPRQSALGYHRPLPPRLPAPTGPLPPIPRTAPPVPPAPRNEPLAPRQPTRNDRPEAHQVQPDLPPPPAAGPTRSTLRAPAAPVRRGLPNLQPRLPATIRPLPPIPRTAPPVPPAPRNEPPIPRQPTRNDRPEAHQVQPDLPPPPAAGPTRSTLRAPAAPVRRGLPNLQPPPPPGAHEGVPPQPRPPASAAPLHPLLRYAVDNGLDHFRWDGRPVPDATVRGLQATLGPEWADRTDHEVGTEIAARLNAVLGRYPQPHEAIASRYELRREATLALRASVPGTPDISEYTLRAALDRLGPAAWILPAPELGRRLAALLAYAEGL</sequence>
<feature type="region of interest" description="Disordered" evidence="1">
    <location>
        <begin position="5514"/>
        <end position="5716"/>
    </location>
</feature>
<feature type="compositionally biased region" description="Low complexity" evidence="1">
    <location>
        <begin position="206"/>
        <end position="221"/>
    </location>
</feature>
<feature type="region of interest" description="Disordered" evidence="1">
    <location>
        <begin position="561"/>
        <end position="581"/>
    </location>
</feature>
<feature type="compositionally biased region" description="Low complexity" evidence="1">
    <location>
        <begin position="362"/>
        <end position="390"/>
    </location>
</feature>
<feature type="compositionally biased region" description="Basic and acidic residues" evidence="1">
    <location>
        <begin position="4712"/>
        <end position="4754"/>
    </location>
</feature>
<dbReference type="PANTHER" id="PTHR24216:SF65">
    <property type="entry name" value="PAXILLIN-LIKE PROTEIN 1"/>
    <property type="match status" value="1"/>
</dbReference>
<feature type="region of interest" description="Disordered" evidence="1">
    <location>
        <begin position="2678"/>
        <end position="2697"/>
    </location>
</feature>
<feature type="region of interest" description="Disordered" evidence="1">
    <location>
        <begin position="2912"/>
        <end position="2968"/>
    </location>
</feature>
<protein>
    <submittedName>
        <fullName evidence="2">Uncharacterized protein</fullName>
    </submittedName>
</protein>
<feature type="compositionally biased region" description="Pro residues" evidence="1">
    <location>
        <begin position="5693"/>
        <end position="5714"/>
    </location>
</feature>
<feature type="compositionally biased region" description="Pro residues" evidence="1">
    <location>
        <begin position="5626"/>
        <end position="5649"/>
    </location>
</feature>
<feature type="region of interest" description="Disordered" evidence="1">
    <location>
        <begin position="2706"/>
        <end position="2765"/>
    </location>
</feature>
<feature type="compositionally biased region" description="Low complexity" evidence="1">
    <location>
        <begin position="4483"/>
        <end position="4496"/>
    </location>
</feature>
<feature type="compositionally biased region" description="Polar residues" evidence="1">
    <location>
        <begin position="4471"/>
        <end position="4482"/>
    </location>
</feature>
<feature type="region of interest" description="Disordered" evidence="1">
    <location>
        <begin position="4625"/>
        <end position="4789"/>
    </location>
</feature>
<feature type="non-terminal residue" evidence="2">
    <location>
        <position position="1"/>
    </location>
</feature>
<feature type="compositionally biased region" description="Polar residues" evidence="1">
    <location>
        <begin position="907"/>
        <end position="921"/>
    </location>
</feature>
<dbReference type="PANTHER" id="PTHR24216">
    <property type="entry name" value="PAXILLIN-RELATED"/>
    <property type="match status" value="1"/>
</dbReference>
<feature type="region of interest" description="Disordered" evidence="1">
    <location>
        <begin position="680"/>
        <end position="828"/>
    </location>
</feature>
<feature type="region of interest" description="Disordered" evidence="1">
    <location>
        <begin position="2523"/>
        <end position="2557"/>
    </location>
</feature>
<feature type="compositionally biased region" description="Basic and acidic residues" evidence="1">
    <location>
        <begin position="1175"/>
        <end position="1191"/>
    </location>
</feature>
<feature type="compositionally biased region" description="Basic and acidic residues" evidence="1">
    <location>
        <begin position="4680"/>
        <end position="4705"/>
    </location>
</feature>
<feature type="compositionally biased region" description="Low complexity" evidence="1">
    <location>
        <begin position="4152"/>
        <end position="4161"/>
    </location>
</feature>
<feature type="region of interest" description="Disordered" evidence="1">
    <location>
        <begin position="2645"/>
        <end position="2668"/>
    </location>
</feature>
<feature type="compositionally biased region" description="Low complexity" evidence="1">
    <location>
        <begin position="4625"/>
        <end position="4653"/>
    </location>
</feature>
<evidence type="ECO:0000256" key="1">
    <source>
        <dbReference type="SAM" id="MobiDB-lite"/>
    </source>
</evidence>
<feature type="region of interest" description="Disordered" evidence="1">
    <location>
        <begin position="348"/>
        <end position="471"/>
    </location>
</feature>
<feature type="region of interest" description="Disordered" evidence="1">
    <location>
        <begin position="44"/>
        <end position="130"/>
    </location>
</feature>
<feature type="compositionally biased region" description="Low complexity" evidence="1">
    <location>
        <begin position="561"/>
        <end position="572"/>
    </location>
</feature>
<evidence type="ECO:0000313" key="2">
    <source>
        <dbReference type="EMBL" id="SEO94278.1"/>
    </source>
</evidence>
<feature type="region of interest" description="Disordered" evidence="1">
    <location>
        <begin position="1407"/>
        <end position="1429"/>
    </location>
</feature>